<proteinExistence type="predicted"/>
<dbReference type="RefSeq" id="WP_004958204.1">
    <property type="nucleotide sequence ID" value="NZ_JAEKCK010000023.1"/>
</dbReference>
<reference evidence="1 2" key="1">
    <citation type="submission" date="2018-12" db="EMBL/GenBank/DDBJ databases">
        <authorList>
            <consortium name="Pathogen Informatics"/>
        </authorList>
    </citation>
    <scope>NUCLEOTIDE SEQUENCE [LARGE SCALE GENOMIC DNA]</scope>
    <source>
        <strain evidence="1 2">NCTC11214</strain>
    </source>
</reference>
<dbReference type="Pfam" id="PF13997">
    <property type="entry name" value="YqjK"/>
    <property type="match status" value="1"/>
</dbReference>
<evidence type="ECO:0000313" key="1">
    <source>
        <dbReference type="EMBL" id="VDZ57175.1"/>
    </source>
</evidence>
<accession>A0A447KQZ3</accession>
<gene>
    <name evidence="1" type="ORF">NCTC11214_02343</name>
</gene>
<name>A0A447KQZ3_SEROD</name>
<dbReference type="InterPro" id="IPR025612">
    <property type="entry name" value="YqjK"/>
</dbReference>
<evidence type="ECO:0000313" key="2">
    <source>
        <dbReference type="Proteomes" id="UP000281391"/>
    </source>
</evidence>
<dbReference type="EMBL" id="LR134117">
    <property type="protein sequence ID" value="VDZ57175.1"/>
    <property type="molecule type" value="Genomic_DNA"/>
</dbReference>
<dbReference type="AlphaFoldDB" id="A0A447KQZ3"/>
<sequence length="95" mass="11480">MSRRQYLEWKKARLIRQIQQQRLDLADNRQQWLEKTERIDRGYQTLFGMRKYLVIGSSIMAVYGIRHPSKLIRWSRRALGAWGTIKLIRKTFTAK</sequence>
<dbReference type="Proteomes" id="UP000281391">
    <property type="component" value="Chromosome"/>
</dbReference>
<evidence type="ECO:0008006" key="3">
    <source>
        <dbReference type="Google" id="ProtNLM"/>
    </source>
</evidence>
<organism evidence="1 2">
    <name type="scientific">Serratia odorifera</name>
    <dbReference type="NCBI Taxonomy" id="618"/>
    <lineage>
        <taxon>Bacteria</taxon>
        <taxon>Pseudomonadati</taxon>
        <taxon>Pseudomonadota</taxon>
        <taxon>Gammaproteobacteria</taxon>
        <taxon>Enterobacterales</taxon>
        <taxon>Yersiniaceae</taxon>
        <taxon>Serratia</taxon>
    </lineage>
</organism>
<protein>
    <recommendedName>
        <fullName evidence="3">Cell division protein FtsH</fullName>
    </recommendedName>
</protein>
<dbReference type="KEGG" id="sof:NCTC11214_02343"/>